<dbReference type="Proteomes" id="UP001374893">
    <property type="component" value="Chromosome"/>
</dbReference>
<dbReference type="InterPro" id="IPR007791">
    <property type="entry name" value="DjlA_N"/>
</dbReference>
<evidence type="ECO:0000313" key="3">
    <source>
        <dbReference type="Proteomes" id="UP001374893"/>
    </source>
</evidence>
<dbReference type="SMART" id="SM00978">
    <property type="entry name" value="Tim44"/>
    <property type="match status" value="1"/>
</dbReference>
<dbReference type="Gene3D" id="3.10.450.240">
    <property type="match status" value="1"/>
</dbReference>
<dbReference type="RefSeq" id="WP_338690569.1">
    <property type="nucleotide sequence ID" value="NZ_AP024702.1"/>
</dbReference>
<dbReference type="Pfam" id="PF05099">
    <property type="entry name" value="TerB"/>
    <property type="match status" value="1"/>
</dbReference>
<evidence type="ECO:0000259" key="1">
    <source>
        <dbReference type="SMART" id="SM00978"/>
    </source>
</evidence>
<keyword evidence="3" id="KW-1185">Reference proteome</keyword>
<dbReference type="Gene3D" id="1.10.3680.10">
    <property type="entry name" value="TerB-like"/>
    <property type="match status" value="1"/>
</dbReference>
<organism evidence="2 3">
    <name type="scientific">Haloferula helveola</name>
    <dbReference type="NCBI Taxonomy" id="490095"/>
    <lineage>
        <taxon>Bacteria</taxon>
        <taxon>Pseudomonadati</taxon>
        <taxon>Verrucomicrobiota</taxon>
        <taxon>Verrucomicrobiia</taxon>
        <taxon>Verrucomicrobiales</taxon>
        <taxon>Verrucomicrobiaceae</taxon>
        <taxon>Haloferula</taxon>
    </lineage>
</organism>
<dbReference type="SUPFAM" id="SSF54427">
    <property type="entry name" value="NTF2-like"/>
    <property type="match status" value="1"/>
</dbReference>
<sequence>MRKRHLAFIGLAVLIGIGELQARAGGGGGFSGGGGGGGFSGGGGGGFSGGGGGDGDGDLGILIYLLFRLCVEHPFIGIPLVAVLGWAFFFYGKKGYNGSVGYHQGSVIRKGRAMQEQRMREVALGNLRERDPGFDEGAFCRRVGLAFLKIQNAWCAHDLRQVEAFISDGVDERFSLQIQEQQEEGWRDHMENIQIHRTRIVQVKSDSVYDVITVELHCSAVDYRVNLRTGMKTSGSSADSSFTEYWSFIRRPDAKTLAAGGLIEGQCPNCGSPLELNESAQCGSCLSLVKSGAYDWVLAEITQASEWVATEDVAYPGLPAMMKKDPGFSFQALEDKTSVMFWRLMASYRSGKSDPIRKMATDACVERLAGELAADAQGNRSYPGDCAVGGVESLGVIPGDDGDRALVKVRWSGSMHRQTANGERTRAGAKLIHTDIFVLLRGGQTKTNIERGLQASHCPNCGGSVSSSAATACEYCGTVINDGALDWVLEYRAGPYDPWIKSLREAMAAQPRGAAGEGVAAVAPGLDGVEHHGGLTLAAWLVNVMMADGQVDPKEQRVLEGYGKRAGLRPEEIESLITSAHDGTLELESPDDEGEIRAWLTEMAAMALADGRVSREENRALVLLGGKLGYGPVDISQLINRTRTQLYRQSRGLIREVRAS</sequence>
<evidence type="ECO:0000313" key="2">
    <source>
        <dbReference type="EMBL" id="BCX48027.1"/>
    </source>
</evidence>
<dbReference type="InterPro" id="IPR007379">
    <property type="entry name" value="Tim44-like_dom"/>
</dbReference>
<dbReference type="EMBL" id="AP024702">
    <property type="protein sequence ID" value="BCX48027.1"/>
    <property type="molecule type" value="Genomic_DNA"/>
</dbReference>
<name>A0ABN6H347_9BACT</name>
<dbReference type="CDD" id="cd07177">
    <property type="entry name" value="terB_like"/>
    <property type="match status" value="1"/>
</dbReference>
<proteinExistence type="predicted"/>
<dbReference type="Pfam" id="PF04280">
    <property type="entry name" value="Tim44"/>
    <property type="match status" value="1"/>
</dbReference>
<dbReference type="InterPro" id="IPR029024">
    <property type="entry name" value="TerB-like"/>
</dbReference>
<protein>
    <submittedName>
        <fullName evidence="2">Import inner membrane translocase subunit Tim44</fullName>
    </submittedName>
</protein>
<accession>A0ABN6H347</accession>
<dbReference type="SUPFAM" id="SSF158682">
    <property type="entry name" value="TerB-like"/>
    <property type="match status" value="1"/>
</dbReference>
<gene>
    <name evidence="2" type="ORF">HAHE_19350</name>
</gene>
<feature type="domain" description="Tim44-like" evidence="1">
    <location>
        <begin position="120"/>
        <end position="303"/>
    </location>
</feature>
<dbReference type="InterPro" id="IPR032710">
    <property type="entry name" value="NTF2-like_dom_sf"/>
</dbReference>
<reference evidence="2 3" key="1">
    <citation type="submission" date="2021-06" db="EMBL/GenBank/DDBJ databases">
        <title>Complete genome of Haloferula helveola possessing various polysaccharide degrading enzymes.</title>
        <authorList>
            <person name="Takami H."/>
            <person name="Huang C."/>
            <person name="Hamasaki K."/>
        </authorList>
    </citation>
    <scope>NUCLEOTIDE SEQUENCE [LARGE SCALE GENOMIC DNA]</scope>
    <source>
        <strain evidence="2 3">CN-1</strain>
    </source>
</reference>